<dbReference type="STRING" id="1110502.TMO_0956"/>
<keyword evidence="6" id="KW-0547">Nucleotide-binding</keyword>
<dbReference type="InterPro" id="IPR025857">
    <property type="entry name" value="MacB_PCD"/>
</dbReference>
<evidence type="ECO:0000313" key="17">
    <source>
        <dbReference type="Proteomes" id="UP000005258"/>
    </source>
</evidence>
<dbReference type="PROSITE" id="PS50893">
    <property type="entry name" value="ABC_TRANSPORTER_2"/>
    <property type="match status" value="1"/>
</dbReference>
<dbReference type="GO" id="GO:0005886">
    <property type="term" value="C:plasma membrane"/>
    <property type="evidence" value="ECO:0007669"/>
    <property type="project" value="UniProtKB-SubCell"/>
</dbReference>
<evidence type="ECO:0000256" key="6">
    <source>
        <dbReference type="ARBA" id="ARBA00022741"/>
    </source>
</evidence>
<keyword evidence="5 14" id="KW-0812">Transmembrane</keyword>
<dbReference type="InterPro" id="IPR003593">
    <property type="entry name" value="AAA+_ATPase"/>
</dbReference>
<dbReference type="EMBL" id="CP003236">
    <property type="protein sequence ID" value="AFK52795.1"/>
    <property type="molecule type" value="Genomic_DNA"/>
</dbReference>
<organism evidence="16 17">
    <name type="scientific">Tistrella mobilis (strain KA081020-065)</name>
    <dbReference type="NCBI Taxonomy" id="1110502"/>
    <lineage>
        <taxon>Bacteria</taxon>
        <taxon>Pseudomonadati</taxon>
        <taxon>Pseudomonadota</taxon>
        <taxon>Alphaproteobacteria</taxon>
        <taxon>Geminicoccales</taxon>
        <taxon>Geminicoccaceae</taxon>
        <taxon>Tistrella</taxon>
    </lineage>
</organism>
<dbReference type="InterPro" id="IPR027417">
    <property type="entry name" value="P-loop_NTPase"/>
</dbReference>
<dbReference type="Gene3D" id="3.40.50.300">
    <property type="entry name" value="P-loop containing nucleotide triphosphate hydrolases"/>
    <property type="match status" value="1"/>
</dbReference>
<feature type="compositionally biased region" description="Basic and acidic residues" evidence="13">
    <location>
        <begin position="227"/>
        <end position="239"/>
    </location>
</feature>
<evidence type="ECO:0000256" key="11">
    <source>
        <dbReference type="ARBA" id="ARBA00038076"/>
    </source>
</evidence>
<dbReference type="CDD" id="cd03255">
    <property type="entry name" value="ABC_MJ0796_LolCDE_FtsE"/>
    <property type="match status" value="1"/>
</dbReference>
<evidence type="ECO:0000256" key="1">
    <source>
        <dbReference type="ARBA" id="ARBA00004429"/>
    </source>
</evidence>
<dbReference type="InterPro" id="IPR017911">
    <property type="entry name" value="MacB-like_ATP-bd"/>
</dbReference>
<dbReference type="GO" id="GO:0046677">
    <property type="term" value="P:response to antibiotic"/>
    <property type="evidence" value="ECO:0007669"/>
    <property type="project" value="UniProtKB-KW"/>
</dbReference>
<feature type="transmembrane region" description="Helical" evidence="14">
    <location>
        <begin position="578"/>
        <end position="603"/>
    </location>
</feature>
<evidence type="ECO:0000256" key="14">
    <source>
        <dbReference type="SAM" id="Phobius"/>
    </source>
</evidence>
<dbReference type="InterPro" id="IPR003838">
    <property type="entry name" value="ABC3_permease_C"/>
</dbReference>
<dbReference type="FunFam" id="3.40.50.300:FF:000032">
    <property type="entry name" value="Export ABC transporter ATP-binding protein"/>
    <property type="match status" value="1"/>
</dbReference>
<dbReference type="InterPro" id="IPR050250">
    <property type="entry name" value="Macrolide_Exporter_MacB"/>
</dbReference>
<dbReference type="RefSeq" id="WP_014744474.1">
    <property type="nucleotide sequence ID" value="NC_017956.1"/>
</dbReference>
<evidence type="ECO:0000256" key="7">
    <source>
        <dbReference type="ARBA" id="ARBA00022840"/>
    </source>
</evidence>
<feature type="transmembrane region" description="Helical" evidence="14">
    <location>
        <begin position="615"/>
        <end position="633"/>
    </location>
</feature>
<feature type="domain" description="ABC transporter" evidence="15">
    <location>
        <begin position="8"/>
        <end position="245"/>
    </location>
</feature>
<feature type="region of interest" description="Disordered" evidence="13">
    <location>
        <begin position="227"/>
        <end position="252"/>
    </location>
</feature>
<dbReference type="InterPro" id="IPR017871">
    <property type="entry name" value="ABC_transporter-like_CS"/>
</dbReference>
<dbReference type="PATRIC" id="fig|1110502.3.peg.990"/>
<dbReference type="InterPro" id="IPR003439">
    <property type="entry name" value="ABC_transporter-like_ATP-bd"/>
</dbReference>
<reference evidence="16 17" key="1">
    <citation type="journal article" date="2012" name="J. Am. Chem. Soc.">
        <title>Bacterial biosynthesis and maturation of the didemnin anti-cancer agents.</title>
        <authorList>
            <person name="Xu Y."/>
            <person name="Kersten R.D."/>
            <person name="Nam S.J."/>
            <person name="Lu L."/>
            <person name="Al-Suwailem A.M."/>
            <person name="Zheng H."/>
            <person name="Fenical W."/>
            <person name="Dorrestein P.C."/>
            <person name="Moore B.S."/>
            <person name="Qian P.Y."/>
        </authorList>
    </citation>
    <scope>NUCLEOTIDE SEQUENCE [LARGE SCALE GENOMIC DNA]</scope>
    <source>
        <strain evidence="16 17">KA081020-065</strain>
    </source>
</reference>
<evidence type="ECO:0000256" key="9">
    <source>
        <dbReference type="ARBA" id="ARBA00023136"/>
    </source>
</evidence>
<proteinExistence type="inferred from homology"/>
<keyword evidence="7" id="KW-0067">ATP-binding</keyword>
<evidence type="ECO:0000259" key="15">
    <source>
        <dbReference type="PROSITE" id="PS50893"/>
    </source>
</evidence>
<dbReference type="AlphaFoldDB" id="I3TJ57"/>
<dbReference type="SMART" id="SM00382">
    <property type="entry name" value="AAA"/>
    <property type="match status" value="1"/>
</dbReference>
<dbReference type="eggNOG" id="COG1136">
    <property type="taxonomic scope" value="Bacteria"/>
</dbReference>
<dbReference type="GO" id="GO:0098796">
    <property type="term" value="C:membrane protein complex"/>
    <property type="evidence" value="ECO:0007669"/>
    <property type="project" value="UniProtKB-ARBA"/>
</dbReference>
<evidence type="ECO:0000256" key="5">
    <source>
        <dbReference type="ARBA" id="ARBA00022692"/>
    </source>
</evidence>
<feature type="transmembrane region" description="Helical" evidence="14">
    <location>
        <begin position="525"/>
        <end position="552"/>
    </location>
</feature>
<evidence type="ECO:0000256" key="13">
    <source>
        <dbReference type="SAM" id="MobiDB-lite"/>
    </source>
</evidence>
<comment type="similarity">
    <text evidence="12">Belongs to the ABC transporter superfamily. Macrolide exporter (TC 3.A.1.122) family.</text>
</comment>
<dbReference type="PROSITE" id="PS00211">
    <property type="entry name" value="ABC_TRANSPORTER_1"/>
    <property type="match status" value="1"/>
</dbReference>
<dbReference type="GO" id="GO:0022857">
    <property type="term" value="F:transmembrane transporter activity"/>
    <property type="evidence" value="ECO:0007669"/>
    <property type="project" value="TreeGrafter"/>
</dbReference>
<keyword evidence="9 14" id="KW-0472">Membrane</keyword>
<keyword evidence="4" id="KW-0997">Cell inner membrane</keyword>
<evidence type="ECO:0000256" key="3">
    <source>
        <dbReference type="ARBA" id="ARBA00022475"/>
    </source>
</evidence>
<dbReference type="GO" id="GO:0005524">
    <property type="term" value="F:ATP binding"/>
    <property type="evidence" value="ECO:0007669"/>
    <property type="project" value="UniProtKB-KW"/>
</dbReference>
<evidence type="ECO:0000256" key="12">
    <source>
        <dbReference type="ARBA" id="ARBA00038388"/>
    </source>
</evidence>
<evidence type="ECO:0000256" key="4">
    <source>
        <dbReference type="ARBA" id="ARBA00022519"/>
    </source>
</evidence>
<keyword evidence="10" id="KW-0046">Antibiotic resistance</keyword>
<accession>I3TJ57</accession>
<protein>
    <submittedName>
        <fullName evidence="16">ABC transporter related protein</fullName>
    </submittedName>
</protein>
<dbReference type="Pfam" id="PF02687">
    <property type="entry name" value="FtsX"/>
    <property type="match status" value="1"/>
</dbReference>
<name>I3TJ57_TISMK</name>
<sequence length="650" mass="69387">MTTTPPLFRLRSVSRRFTAIGGVVALDDISLDIHRGEMIAITGVSGSGKSTLMNILGCLDQPSSGQCLVDGRDTATLEPDELAALRNRLFGFIFQRYNLLSDATAIENAELPALYAGVPAEWRRARASELLSRLGLGDRLYHRPAELSGGQQQRVSIARALINDAEVILADEPTGALDAASSEDVLRQLEELNREGRTIIIVTHDPQVAARARRLIHMADGRIARHETRCPENPPDHIRTGTSASPPPQPGRRHLDMSIAAARTALRSLWRDPFRTLLTLFGVMIGVASVIAMLAVGEGGAEATLARLEKMGTNLLTVRPGAPGVRSTADLTSLTVEDVQAIRGIEGLTAVSPVRSLRTTLRAGATDYITMVHGVWPDVAMVRNWRAVTGRFITAEDVADYGAVVMLGRTVAHNLFPDTPDPTGRLLVIRNMPFQVIGILSTRGADQWGNDLDDLALIPLSAGFLRILGKPYLSSVTVKVDQADRMATAAADIDRLMMARHGIRNFQIADSAAAQQALSESQRSFAMLLGAVAAISLLVGGIGVMNIMLVGVTERTREIGIRMATGARRRDVLTQFNVEAVVVCGLGGIIGVALGTGAALILARNGFDVVIRPGPAVAAFGCAFLTGVIFGWLPARKAAGMDPVSALAAE</sequence>
<evidence type="ECO:0000256" key="8">
    <source>
        <dbReference type="ARBA" id="ARBA00022989"/>
    </source>
</evidence>
<gene>
    <name evidence="16" type="primary">macB</name>
    <name evidence="16" type="ordered locus">TMO_0956</name>
</gene>
<evidence type="ECO:0000256" key="10">
    <source>
        <dbReference type="ARBA" id="ARBA00023251"/>
    </source>
</evidence>
<dbReference type="HOGENOM" id="CLU_000604_78_2_5"/>
<dbReference type="eggNOG" id="COG0577">
    <property type="taxonomic scope" value="Bacteria"/>
</dbReference>
<dbReference type="Proteomes" id="UP000005258">
    <property type="component" value="Chromosome"/>
</dbReference>
<evidence type="ECO:0000313" key="16">
    <source>
        <dbReference type="EMBL" id="AFK52795.1"/>
    </source>
</evidence>
<dbReference type="KEGG" id="tmo:TMO_0956"/>
<evidence type="ECO:0000256" key="2">
    <source>
        <dbReference type="ARBA" id="ARBA00022448"/>
    </source>
</evidence>
<comment type="subcellular location">
    <subcellularLocation>
        <location evidence="1">Cell inner membrane</location>
        <topology evidence="1">Multi-pass membrane protein</topology>
    </subcellularLocation>
</comment>
<dbReference type="SUPFAM" id="SSF52540">
    <property type="entry name" value="P-loop containing nucleoside triphosphate hydrolases"/>
    <property type="match status" value="1"/>
</dbReference>
<comment type="similarity">
    <text evidence="11">Belongs to the ABC-4 integral membrane protein family.</text>
</comment>
<dbReference type="PANTHER" id="PTHR30572:SF4">
    <property type="entry name" value="ABC TRANSPORTER PERMEASE YTRF"/>
    <property type="match status" value="1"/>
</dbReference>
<dbReference type="GO" id="GO:0016887">
    <property type="term" value="F:ATP hydrolysis activity"/>
    <property type="evidence" value="ECO:0007669"/>
    <property type="project" value="InterPro"/>
</dbReference>
<dbReference type="PANTHER" id="PTHR30572">
    <property type="entry name" value="MEMBRANE COMPONENT OF TRANSPORTER-RELATED"/>
    <property type="match status" value="1"/>
</dbReference>
<keyword evidence="3" id="KW-1003">Cell membrane</keyword>
<dbReference type="Pfam" id="PF12704">
    <property type="entry name" value="MacB_PCD"/>
    <property type="match status" value="1"/>
</dbReference>
<keyword evidence="2" id="KW-0813">Transport</keyword>
<dbReference type="Pfam" id="PF00005">
    <property type="entry name" value="ABC_tran"/>
    <property type="match status" value="1"/>
</dbReference>
<keyword evidence="17" id="KW-1185">Reference proteome</keyword>
<keyword evidence="8 14" id="KW-1133">Transmembrane helix</keyword>